<dbReference type="KEGG" id="mpt:Mpe_B0039"/>
<dbReference type="AlphaFoldDB" id="A2SMN1"/>
<keyword evidence="2" id="KW-0732">Signal</keyword>
<evidence type="ECO:0000256" key="2">
    <source>
        <dbReference type="SAM" id="SignalP"/>
    </source>
</evidence>
<sequence>MAKAPVRSFTVLAVAAVAAVASAMHPAADTDDRVQPQETAASSQHLGHWADYGRPNLCAEAAPQASAPAASAADPSICL</sequence>
<geneLocation type="plasmid" evidence="3 4">
    <name>RPME01</name>
</geneLocation>
<evidence type="ECO:0000313" key="4">
    <source>
        <dbReference type="Proteomes" id="UP000000366"/>
    </source>
</evidence>
<organism evidence="3 4">
    <name type="scientific">Methylibium petroleiphilum (strain ATCC BAA-1232 / LMG 22953 / PM1)</name>
    <dbReference type="NCBI Taxonomy" id="420662"/>
    <lineage>
        <taxon>Bacteria</taxon>
        <taxon>Pseudomonadati</taxon>
        <taxon>Pseudomonadota</taxon>
        <taxon>Betaproteobacteria</taxon>
        <taxon>Burkholderiales</taxon>
        <taxon>Sphaerotilaceae</taxon>
        <taxon>Methylibium</taxon>
    </lineage>
</organism>
<proteinExistence type="predicted"/>
<dbReference type="HOGENOM" id="CLU_2602032_0_0_4"/>
<reference evidence="3 4" key="1">
    <citation type="journal article" date="2007" name="J. Bacteriol.">
        <title>Whole-genome analysis of the methyl tert-butyl ether-degrading beta-proteobacterium Methylibium petroleiphilum PM1.</title>
        <authorList>
            <person name="Kane S.R."/>
            <person name="Chakicherla A.Y."/>
            <person name="Chain P.S.G."/>
            <person name="Schmidt R."/>
            <person name="Shin M.W."/>
            <person name="Legler T.C."/>
            <person name="Scow K.M."/>
            <person name="Larimer F.W."/>
            <person name="Lucas S.M."/>
            <person name="Richardson P.M."/>
            <person name="Hristova K.R."/>
        </authorList>
    </citation>
    <scope>NUCLEOTIDE SEQUENCE [LARGE SCALE GENOMIC DNA]</scope>
    <source>
        <strain evidence="4">ATCC BAA-1232 / LMG 22953 / PM1</strain>
        <plasmid evidence="3 4">RPME01</plasmid>
    </source>
</reference>
<evidence type="ECO:0000256" key="1">
    <source>
        <dbReference type="SAM" id="MobiDB-lite"/>
    </source>
</evidence>
<keyword evidence="3" id="KW-0614">Plasmid</keyword>
<feature type="signal peptide" evidence="2">
    <location>
        <begin position="1"/>
        <end position="27"/>
    </location>
</feature>
<dbReference type="Proteomes" id="UP000000366">
    <property type="component" value="Plasmid RPME01"/>
</dbReference>
<name>A2SMN1_METPP</name>
<protein>
    <recommendedName>
        <fullName evidence="5">Secreted protein</fullName>
    </recommendedName>
</protein>
<gene>
    <name evidence="3" type="ordered locus">Mpe_B0039</name>
</gene>
<dbReference type="EMBL" id="CP000556">
    <property type="protein sequence ID" value="ABM96820.1"/>
    <property type="molecule type" value="Genomic_DNA"/>
</dbReference>
<feature type="chain" id="PRO_5002646420" description="Secreted protein" evidence="2">
    <location>
        <begin position="28"/>
        <end position="79"/>
    </location>
</feature>
<evidence type="ECO:0008006" key="5">
    <source>
        <dbReference type="Google" id="ProtNLM"/>
    </source>
</evidence>
<feature type="region of interest" description="Disordered" evidence="1">
    <location>
        <begin position="25"/>
        <end position="48"/>
    </location>
</feature>
<evidence type="ECO:0000313" key="3">
    <source>
        <dbReference type="EMBL" id="ABM96820.1"/>
    </source>
</evidence>
<feature type="compositionally biased region" description="Polar residues" evidence="1">
    <location>
        <begin position="36"/>
        <end position="45"/>
    </location>
</feature>
<keyword evidence="4" id="KW-1185">Reference proteome</keyword>
<accession>A2SMN1</accession>